<keyword evidence="5" id="KW-0508">mRNA splicing</keyword>
<dbReference type="RefSeq" id="XP_005760706.1">
    <property type="nucleotide sequence ID" value="XM_005760649.1"/>
</dbReference>
<evidence type="ECO:0000256" key="2">
    <source>
        <dbReference type="ARBA" id="ARBA00022614"/>
    </source>
</evidence>
<proteinExistence type="inferred from homology"/>
<accession>A0A0D3IAJ2</accession>
<dbReference type="Pfam" id="PF14580">
    <property type="entry name" value="LRR_9"/>
    <property type="match status" value="1"/>
</dbReference>
<keyword evidence="3" id="KW-0747">Spliceosome</keyword>
<sequence>MRLNADLIARSPAYLNALKDRELDLRGNKISAIENLAACQNQFDSIDLSDNEIRKLECMAVLPRLKMLLLAHNRISRLAERLSEAFPGLETLVLTDNSFAQLSELSPLAGLPSLTSLSLVDNPVTKQQGYRHYVIARLPKLRVLDFKR</sequence>
<comment type="similarity">
    <text evidence="7">Belongs to the U2 small nuclear ribonucleoprotein A family.</text>
</comment>
<evidence type="ECO:0000313" key="9">
    <source>
        <dbReference type="EnsemblProtists" id="EOD08277"/>
    </source>
</evidence>
<evidence type="ECO:0000256" key="3">
    <source>
        <dbReference type="ARBA" id="ARBA00022728"/>
    </source>
</evidence>
<dbReference type="PaxDb" id="2903-EOD08277"/>
<dbReference type="InterPro" id="IPR044640">
    <property type="entry name" value="RU2A"/>
</dbReference>
<reference evidence="10" key="1">
    <citation type="journal article" date="2013" name="Nature">
        <title>Pan genome of the phytoplankton Emiliania underpins its global distribution.</title>
        <authorList>
            <person name="Read B.A."/>
            <person name="Kegel J."/>
            <person name="Klute M.J."/>
            <person name="Kuo A."/>
            <person name="Lefebvre S.C."/>
            <person name="Maumus F."/>
            <person name="Mayer C."/>
            <person name="Miller J."/>
            <person name="Monier A."/>
            <person name="Salamov A."/>
            <person name="Young J."/>
            <person name="Aguilar M."/>
            <person name="Claverie J.M."/>
            <person name="Frickenhaus S."/>
            <person name="Gonzalez K."/>
            <person name="Herman E.K."/>
            <person name="Lin Y.C."/>
            <person name="Napier J."/>
            <person name="Ogata H."/>
            <person name="Sarno A.F."/>
            <person name="Shmutz J."/>
            <person name="Schroeder D."/>
            <person name="de Vargas C."/>
            <person name="Verret F."/>
            <person name="von Dassow P."/>
            <person name="Valentin K."/>
            <person name="Van de Peer Y."/>
            <person name="Wheeler G."/>
            <person name="Dacks J.B."/>
            <person name="Delwiche C.F."/>
            <person name="Dyhrman S.T."/>
            <person name="Glockner G."/>
            <person name="John U."/>
            <person name="Richards T."/>
            <person name="Worden A.Z."/>
            <person name="Zhang X."/>
            <person name="Grigoriev I.V."/>
            <person name="Allen A.E."/>
            <person name="Bidle K."/>
            <person name="Borodovsky M."/>
            <person name="Bowler C."/>
            <person name="Brownlee C."/>
            <person name="Cock J.M."/>
            <person name="Elias M."/>
            <person name="Gladyshev V.N."/>
            <person name="Groth M."/>
            <person name="Guda C."/>
            <person name="Hadaegh A."/>
            <person name="Iglesias-Rodriguez M.D."/>
            <person name="Jenkins J."/>
            <person name="Jones B.M."/>
            <person name="Lawson T."/>
            <person name="Leese F."/>
            <person name="Lindquist E."/>
            <person name="Lobanov A."/>
            <person name="Lomsadze A."/>
            <person name="Malik S.B."/>
            <person name="Marsh M.E."/>
            <person name="Mackinder L."/>
            <person name="Mock T."/>
            <person name="Mueller-Roeber B."/>
            <person name="Pagarete A."/>
            <person name="Parker M."/>
            <person name="Probert I."/>
            <person name="Quesneville H."/>
            <person name="Raines C."/>
            <person name="Rensing S.A."/>
            <person name="Riano-Pachon D.M."/>
            <person name="Richier S."/>
            <person name="Rokitta S."/>
            <person name="Shiraiwa Y."/>
            <person name="Soanes D.M."/>
            <person name="van der Giezen M."/>
            <person name="Wahlund T.M."/>
            <person name="Williams B."/>
            <person name="Wilson W."/>
            <person name="Wolfe G."/>
            <person name="Wurch L.L."/>
        </authorList>
    </citation>
    <scope>NUCLEOTIDE SEQUENCE</scope>
</reference>
<dbReference type="FunFam" id="3.80.10.10:FF:000026">
    <property type="entry name" value="U2 small nuclear ribonucleoprotein A"/>
    <property type="match status" value="1"/>
</dbReference>
<keyword evidence="6" id="KW-0539">Nucleus</keyword>
<dbReference type="SMART" id="SM00446">
    <property type="entry name" value="LRRcap"/>
    <property type="match status" value="1"/>
</dbReference>
<keyword evidence="10" id="KW-1185">Reference proteome</keyword>
<feature type="domain" description="U2A'/phosphoprotein 32 family A C-terminal" evidence="8">
    <location>
        <begin position="127"/>
        <end position="145"/>
    </location>
</feature>
<dbReference type="SUPFAM" id="SSF52058">
    <property type="entry name" value="L domain-like"/>
    <property type="match status" value="1"/>
</dbReference>
<dbReference type="Gene3D" id="3.80.10.10">
    <property type="entry name" value="Ribonuclease Inhibitor"/>
    <property type="match status" value="1"/>
</dbReference>
<dbReference type="STRING" id="2903.R1BG15"/>
<organism evidence="9 10">
    <name type="scientific">Emiliania huxleyi (strain CCMP1516)</name>
    <dbReference type="NCBI Taxonomy" id="280463"/>
    <lineage>
        <taxon>Eukaryota</taxon>
        <taxon>Haptista</taxon>
        <taxon>Haptophyta</taxon>
        <taxon>Prymnesiophyceae</taxon>
        <taxon>Isochrysidales</taxon>
        <taxon>Noelaerhabdaceae</taxon>
        <taxon>Emiliania</taxon>
    </lineage>
</organism>
<reference evidence="9" key="2">
    <citation type="submission" date="2024-10" db="UniProtKB">
        <authorList>
            <consortium name="EnsemblProtists"/>
        </authorList>
    </citation>
    <scope>IDENTIFICATION</scope>
</reference>
<comment type="subcellular location">
    <subcellularLocation>
        <location evidence="1">Nucleus</location>
    </subcellularLocation>
</comment>
<evidence type="ECO:0000256" key="1">
    <source>
        <dbReference type="ARBA" id="ARBA00004123"/>
    </source>
</evidence>
<dbReference type="eggNOG" id="KOG1644">
    <property type="taxonomic scope" value="Eukaryota"/>
</dbReference>
<dbReference type="PANTHER" id="PTHR10552:SF6">
    <property type="entry name" value="U2 SMALL NUCLEAR RIBONUCLEOPROTEIN A"/>
    <property type="match status" value="1"/>
</dbReference>
<dbReference type="PANTHER" id="PTHR10552">
    <property type="entry name" value="U2 SMALL NUCLEAR RIBONUCLEOPROTEIN A"/>
    <property type="match status" value="1"/>
</dbReference>
<evidence type="ECO:0000259" key="8">
    <source>
        <dbReference type="SMART" id="SM00446"/>
    </source>
</evidence>
<dbReference type="OMA" id="NNRICHI"/>
<evidence type="ECO:0000256" key="5">
    <source>
        <dbReference type="ARBA" id="ARBA00023187"/>
    </source>
</evidence>
<dbReference type="GO" id="GO:0030620">
    <property type="term" value="F:U2 snRNA binding"/>
    <property type="evidence" value="ECO:0007669"/>
    <property type="project" value="InterPro"/>
</dbReference>
<dbReference type="InterPro" id="IPR001611">
    <property type="entry name" value="Leu-rich_rpt"/>
</dbReference>
<keyword evidence="3" id="KW-0507">mRNA processing</keyword>
<dbReference type="PROSITE" id="PS51450">
    <property type="entry name" value="LRR"/>
    <property type="match status" value="1"/>
</dbReference>
<protein>
    <recommendedName>
        <fullName evidence="8">U2A'/phosphoprotein 32 family A C-terminal domain-containing protein</fullName>
    </recommendedName>
</protein>
<keyword evidence="4" id="KW-0677">Repeat</keyword>
<dbReference type="GO" id="GO:0000398">
    <property type="term" value="P:mRNA splicing, via spliceosome"/>
    <property type="evidence" value="ECO:0007669"/>
    <property type="project" value="InterPro"/>
</dbReference>
<dbReference type="Proteomes" id="UP000013827">
    <property type="component" value="Unassembled WGS sequence"/>
</dbReference>
<dbReference type="AlphaFoldDB" id="A0A0D3IAJ2"/>
<dbReference type="HOGENOM" id="CLU_061027_2_0_1"/>
<name>A0A0D3IAJ2_EMIH1</name>
<dbReference type="InterPro" id="IPR003603">
    <property type="entry name" value="U2A'_phosphoprotein32A_C"/>
</dbReference>
<evidence type="ECO:0000313" key="10">
    <source>
        <dbReference type="Proteomes" id="UP000013827"/>
    </source>
</evidence>
<dbReference type="GeneID" id="17254430"/>
<evidence type="ECO:0000256" key="4">
    <source>
        <dbReference type="ARBA" id="ARBA00022737"/>
    </source>
</evidence>
<dbReference type="EnsemblProtists" id="EOD08277">
    <property type="protein sequence ID" value="EOD08277"/>
    <property type="gene ID" value="EMIHUDRAFT_249152"/>
</dbReference>
<dbReference type="KEGG" id="ehx:EMIHUDRAFT_249152"/>
<keyword evidence="2" id="KW-0433">Leucine-rich repeat</keyword>
<dbReference type="GO" id="GO:0005681">
    <property type="term" value="C:spliceosomal complex"/>
    <property type="evidence" value="ECO:0007669"/>
    <property type="project" value="UniProtKB-KW"/>
</dbReference>
<evidence type="ECO:0000256" key="7">
    <source>
        <dbReference type="ARBA" id="ARBA00024196"/>
    </source>
</evidence>
<evidence type="ECO:0000256" key="6">
    <source>
        <dbReference type="ARBA" id="ARBA00023242"/>
    </source>
</evidence>
<dbReference type="InterPro" id="IPR032675">
    <property type="entry name" value="LRR_dom_sf"/>
</dbReference>